<feature type="active site" description="Charge relay system" evidence="6">
    <location>
        <position position="254"/>
    </location>
</feature>
<keyword evidence="10" id="KW-1185">Reference proteome</keyword>
<feature type="binding site" evidence="7">
    <location>
        <position position="57"/>
    </location>
    <ligand>
        <name>urate</name>
        <dbReference type="ChEBI" id="CHEBI:17775"/>
    </ligand>
</feature>
<feature type="binding site" evidence="7">
    <location>
        <position position="252"/>
    </location>
    <ligand>
        <name>urate</name>
        <dbReference type="ChEBI" id="CHEBI:17775"/>
    </ligand>
</feature>
<dbReference type="EC" id="1.7.3.3" evidence="5 8"/>
<feature type="active site" description="Charge relay system" evidence="6">
    <location>
        <position position="12"/>
    </location>
</feature>
<evidence type="ECO:0000256" key="2">
    <source>
        <dbReference type="ARBA" id="ARBA00009760"/>
    </source>
</evidence>
<dbReference type="GO" id="GO:0004846">
    <property type="term" value="F:urate oxidase activity"/>
    <property type="evidence" value="ECO:0007669"/>
    <property type="project" value="UniProtKB-EC"/>
</dbReference>
<dbReference type="InterPro" id="IPR002042">
    <property type="entry name" value="Uricase"/>
</dbReference>
<comment type="caution">
    <text evidence="9">The sequence shown here is derived from an EMBL/GenBank/DDBJ whole genome shotgun (WGS) entry which is preliminary data.</text>
</comment>
<dbReference type="Proteomes" id="UP001485043">
    <property type="component" value="Unassembled WGS sequence"/>
</dbReference>
<feature type="binding site" evidence="7">
    <location>
        <position position="252"/>
    </location>
    <ligand>
        <name>O2</name>
        <dbReference type="ChEBI" id="CHEBI:15379"/>
    </ligand>
</feature>
<dbReference type="Pfam" id="PF01014">
    <property type="entry name" value="Uricase"/>
    <property type="match status" value="2"/>
</dbReference>
<dbReference type="Gene3D" id="3.10.270.10">
    <property type="entry name" value="Urate Oxidase"/>
    <property type="match status" value="1"/>
</dbReference>
<sequence>MAAKLAVHQHGKSRVRLGRTWKEGSVHHFVEWKVQSMLESDMEHAFLTSSNKGMTATDTQKNTVYYIAKKCSSRCTAEEYAIELAKHFVSEYPLVSRAKVWVEQAPWKRVDVMDHPHNHGFTKDNAEIKTVYVSFAEGKGVESVTTGVQGLTVLKTTQSGYEGFLHDKYTMLKDTTDRIVATSITATWRYSGEPKDYDKAYEGAKTAMLQKFFGPPDKGVFSPSVQFTLFEMGKAAIQAVPEIESIYLNLPNLHFLPCTPVTSKFENDVYIATSEPHGNIEATITRGMAEPHAKL</sequence>
<feature type="binding site" evidence="7">
    <location>
        <position position="178"/>
    </location>
    <ligand>
        <name>urate</name>
        <dbReference type="ChEBI" id="CHEBI:17775"/>
    </ligand>
</feature>
<evidence type="ECO:0000313" key="10">
    <source>
        <dbReference type="Proteomes" id="UP001485043"/>
    </source>
</evidence>
<feature type="binding site" evidence="7">
    <location>
        <position position="225"/>
    </location>
    <ligand>
        <name>5-hydroxyisourate</name>
        <dbReference type="ChEBI" id="CHEBI:18072"/>
    </ligand>
</feature>
<evidence type="ECO:0000256" key="3">
    <source>
        <dbReference type="ARBA" id="ARBA00022631"/>
    </source>
</evidence>
<dbReference type="EMBL" id="JALJOV010000070">
    <property type="protein sequence ID" value="KAK9867691.1"/>
    <property type="molecule type" value="Genomic_DNA"/>
</dbReference>
<dbReference type="GO" id="GO:0006145">
    <property type="term" value="P:purine nucleobase catabolic process"/>
    <property type="evidence" value="ECO:0007669"/>
    <property type="project" value="TreeGrafter"/>
</dbReference>
<dbReference type="GO" id="GO:0005777">
    <property type="term" value="C:peroxisome"/>
    <property type="evidence" value="ECO:0007669"/>
    <property type="project" value="UniProtKB-SubCell"/>
</dbReference>
<proteinExistence type="inferred from homology"/>
<evidence type="ECO:0000256" key="4">
    <source>
        <dbReference type="ARBA" id="ARBA00023002"/>
    </source>
</evidence>
<comment type="catalytic activity">
    <reaction evidence="5 8">
        <text>urate + O2 + H2O = 5-hydroxyisourate + H2O2</text>
        <dbReference type="Rhea" id="RHEA:21368"/>
        <dbReference type="ChEBI" id="CHEBI:15377"/>
        <dbReference type="ChEBI" id="CHEBI:15379"/>
        <dbReference type="ChEBI" id="CHEBI:16240"/>
        <dbReference type="ChEBI" id="CHEBI:17775"/>
        <dbReference type="ChEBI" id="CHEBI:18072"/>
        <dbReference type="EC" id="1.7.3.3"/>
    </reaction>
</comment>
<keyword evidence="3 5" id="KW-0659">Purine metabolism</keyword>
<feature type="binding site" evidence="7">
    <location>
        <position position="226"/>
    </location>
    <ligand>
        <name>5-hydroxyisourate</name>
        <dbReference type="ChEBI" id="CHEBI:18072"/>
    </ligand>
</feature>
<reference evidence="9 10" key="1">
    <citation type="journal article" date="2024" name="Nat. Commun.">
        <title>Phylogenomics reveals the evolutionary origins of lichenization in chlorophyte algae.</title>
        <authorList>
            <person name="Puginier C."/>
            <person name="Libourel C."/>
            <person name="Otte J."/>
            <person name="Skaloud P."/>
            <person name="Haon M."/>
            <person name="Grisel S."/>
            <person name="Petersen M."/>
            <person name="Berrin J.G."/>
            <person name="Delaux P.M."/>
            <person name="Dal Grande F."/>
            <person name="Keller J."/>
        </authorList>
    </citation>
    <scope>NUCLEOTIDE SEQUENCE [LARGE SCALE GENOMIC DNA]</scope>
    <source>
        <strain evidence="9 10">SAG 2523</strain>
    </source>
</reference>
<comment type="pathway">
    <text evidence="1 5">Purine metabolism; urate degradation; (S)-allantoin from urate: step 1/3.</text>
</comment>
<evidence type="ECO:0000256" key="5">
    <source>
        <dbReference type="PIRNR" id="PIRNR000241"/>
    </source>
</evidence>
<dbReference type="SUPFAM" id="SSF55620">
    <property type="entry name" value="Tetrahydrobiopterin biosynthesis enzymes-like"/>
    <property type="match status" value="2"/>
</dbReference>
<evidence type="ECO:0000256" key="6">
    <source>
        <dbReference type="PIRSR" id="PIRSR000241-1"/>
    </source>
</evidence>
<name>A0AAW1TGQ4_9CHLO</name>
<comment type="similarity">
    <text evidence="2 5 8">Belongs to the uricase family.</text>
</comment>
<keyword evidence="4 5" id="KW-0560">Oxidoreductase</keyword>
<comment type="subcellular location">
    <subcellularLocation>
        <location evidence="5">Peroxisome</location>
    </subcellularLocation>
</comment>
<feature type="binding site" evidence="7">
    <location>
        <position position="178"/>
    </location>
    <ligand>
        <name>5-hydroxyisourate</name>
        <dbReference type="ChEBI" id="CHEBI:18072"/>
    </ligand>
</feature>
<dbReference type="NCBIfam" id="TIGR03383">
    <property type="entry name" value="urate_oxi"/>
    <property type="match status" value="1"/>
</dbReference>
<evidence type="ECO:0000256" key="7">
    <source>
        <dbReference type="PIRSR" id="PIRSR000241-2"/>
    </source>
</evidence>
<dbReference type="PRINTS" id="PR00093">
    <property type="entry name" value="URICASE"/>
</dbReference>
<evidence type="ECO:0000256" key="8">
    <source>
        <dbReference type="RuleBase" id="RU004455"/>
    </source>
</evidence>
<feature type="binding site" evidence="7">
    <location>
        <position position="57"/>
    </location>
    <ligand>
        <name>5-hydroxyisourate</name>
        <dbReference type="ChEBI" id="CHEBI:18072"/>
    </ligand>
</feature>
<gene>
    <name evidence="9" type="ORF">WJX84_006670</name>
</gene>
<feature type="binding site" evidence="7">
    <location>
        <position position="58"/>
    </location>
    <ligand>
        <name>urate</name>
        <dbReference type="ChEBI" id="CHEBI:17775"/>
    </ligand>
</feature>
<feature type="binding site" evidence="7">
    <location>
        <position position="57"/>
    </location>
    <ligand>
        <name>O2</name>
        <dbReference type="ChEBI" id="CHEBI:15379"/>
    </ligand>
</feature>
<feature type="binding site" evidence="7">
    <location>
        <position position="226"/>
    </location>
    <ligand>
        <name>urate</name>
        <dbReference type="ChEBI" id="CHEBI:17775"/>
    </ligand>
</feature>
<dbReference type="GO" id="GO:0019628">
    <property type="term" value="P:urate catabolic process"/>
    <property type="evidence" value="ECO:0007669"/>
    <property type="project" value="TreeGrafter"/>
</dbReference>
<feature type="active site" description="Charge relay system" evidence="6">
    <location>
        <position position="57"/>
    </location>
</feature>
<dbReference type="PANTHER" id="PTHR42874:SF1">
    <property type="entry name" value="URICASE"/>
    <property type="match status" value="1"/>
</dbReference>
<dbReference type="AlphaFoldDB" id="A0AAW1TGQ4"/>
<dbReference type="PIRSF" id="PIRSF000241">
    <property type="entry name" value="Urate_oxidase"/>
    <property type="match status" value="1"/>
</dbReference>
<keyword evidence="5" id="KW-0576">Peroxisome</keyword>
<feature type="binding site" evidence="7">
    <location>
        <position position="225"/>
    </location>
    <ligand>
        <name>urate</name>
        <dbReference type="ChEBI" id="CHEBI:17775"/>
    </ligand>
</feature>
<evidence type="ECO:0000313" key="9">
    <source>
        <dbReference type="EMBL" id="KAK9867691.1"/>
    </source>
</evidence>
<feature type="binding site" evidence="7">
    <location>
        <position position="252"/>
    </location>
    <ligand>
        <name>5-hydroxyisourate</name>
        <dbReference type="ChEBI" id="CHEBI:18072"/>
    </ligand>
</feature>
<protein>
    <recommendedName>
        <fullName evidence="5 8">Uricase</fullName>
        <ecNumber evidence="5 8">1.7.3.3</ecNumber>
    </recommendedName>
    <alternativeName>
        <fullName evidence="5">Urate oxidase</fullName>
    </alternativeName>
</protein>
<accession>A0AAW1TGQ4</accession>
<organism evidence="9 10">
    <name type="scientific">Apatococcus fuscideae</name>
    <dbReference type="NCBI Taxonomy" id="2026836"/>
    <lineage>
        <taxon>Eukaryota</taxon>
        <taxon>Viridiplantae</taxon>
        <taxon>Chlorophyta</taxon>
        <taxon>core chlorophytes</taxon>
        <taxon>Trebouxiophyceae</taxon>
        <taxon>Chlorellales</taxon>
        <taxon>Chlorellaceae</taxon>
        <taxon>Apatococcus</taxon>
    </lineage>
</organism>
<comment type="function">
    <text evidence="5 8">Catalyzes the oxidation of uric acid to 5-hydroxyisourate, which is further processed to form (S)-allantoin.</text>
</comment>
<evidence type="ECO:0000256" key="1">
    <source>
        <dbReference type="ARBA" id="ARBA00004831"/>
    </source>
</evidence>
<dbReference type="PANTHER" id="PTHR42874">
    <property type="entry name" value="URICASE"/>
    <property type="match status" value="1"/>
</dbReference>